<keyword evidence="8" id="KW-0256">Endoplasmic reticulum</keyword>
<comment type="subcellular location">
    <subcellularLocation>
        <location evidence="1">Endoplasmic reticulum membrane</location>
        <topology evidence="1">Single-pass membrane protein</topology>
    </subcellularLocation>
</comment>
<dbReference type="InterPro" id="IPR035518">
    <property type="entry name" value="DPG_synthase"/>
</dbReference>
<protein>
    <recommendedName>
        <fullName evidence="4">dolichyl-phosphate beta-glucosyltransferase</fullName>
        <ecNumber evidence="4">2.4.1.117</ecNumber>
    </recommendedName>
</protein>
<evidence type="ECO:0000256" key="3">
    <source>
        <dbReference type="ARBA" id="ARBA00006739"/>
    </source>
</evidence>
<dbReference type="Proteomes" id="UP000177039">
    <property type="component" value="Unassembled WGS sequence"/>
</dbReference>
<evidence type="ECO:0000256" key="9">
    <source>
        <dbReference type="ARBA" id="ARBA00022968"/>
    </source>
</evidence>
<proteinExistence type="inferred from homology"/>
<keyword evidence="6" id="KW-0808">Transferase</keyword>
<keyword evidence="10" id="KW-1133">Transmembrane helix</keyword>
<organism evidence="14 15">
    <name type="scientific">Candidatus Curtissbacteria bacterium RIFCSPLOWO2_01_FULL_42_50</name>
    <dbReference type="NCBI Taxonomy" id="1797730"/>
    <lineage>
        <taxon>Bacteria</taxon>
        <taxon>Candidatus Curtissiibacteriota</taxon>
    </lineage>
</organism>
<feature type="domain" description="Glycosyltransferase 2-like" evidence="13">
    <location>
        <begin position="7"/>
        <end position="176"/>
    </location>
</feature>
<dbReference type="Pfam" id="PF00535">
    <property type="entry name" value="Glycos_transf_2"/>
    <property type="match status" value="1"/>
</dbReference>
<accession>A0A1F5H6I3</accession>
<reference evidence="14 15" key="1">
    <citation type="journal article" date="2016" name="Nat. Commun.">
        <title>Thousands of microbial genomes shed light on interconnected biogeochemical processes in an aquifer system.</title>
        <authorList>
            <person name="Anantharaman K."/>
            <person name="Brown C.T."/>
            <person name="Hug L.A."/>
            <person name="Sharon I."/>
            <person name="Castelle C.J."/>
            <person name="Probst A.J."/>
            <person name="Thomas B.C."/>
            <person name="Singh A."/>
            <person name="Wilkins M.J."/>
            <person name="Karaoz U."/>
            <person name="Brodie E.L."/>
            <person name="Williams K.H."/>
            <person name="Hubbard S.S."/>
            <person name="Banfield J.F."/>
        </authorList>
    </citation>
    <scope>NUCLEOTIDE SEQUENCE [LARGE SCALE GENOMIC DNA]</scope>
</reference>
<dbReference type="EC" id="2.4.1.117" evidence="4"/>
<keyword evidence="9" id="KW-0735">Signal-anchor</keyword>
<evidence type="ECO:0000256" key="4">
    <source>
        <dbReference type="ARBA" id="ARBA00012583"/>
    </source>
</evidence>
<dbReference type="PANTHER" id="PTHR10859:SF91">
    <property type="entry name" value="DOLICHYL-PHOSPHATE BETA-GLUCOSYLTRANSFERASE"/>
    <property type="match status" value="1"/>
</dbReference>
<dbReference type="InterPro" id="IPR029044">
    <property type="entry name" value="Nucleotide-diphossugar_trans"/>
</dbReference>
<dbReference type="InterPro" id="IPR001173">
    <property type="entry name" value="Glyco_trans_2-like"/>
</dbReference>
<dbReference type="GO" id="GO:0004581">
    <property type="term" value="F:dolichyl-phosphate beta-glucosyltransferase activity"/>
    <property type="evidence" value="ECO:0007669"/>
    <property type="project" value="UniProtKB-EC"/>
</dbReference>
<name>A0A1F5H6I3_9BACT</name>
<keyword evidence="5" id="KW-0328">Glycosyltransferase</keyword>
<evidence type="ECO:0000313" key="15">
    <source>
        <dbReference type="Proteomes" id="UP000177039"/>
    </source>
</evidence>
<dbReference type="PANTHER" id="PTHR10859">
    <property type="entry name" value="GLYCOSYL TRANSFERASE"/>
    <property type="match status" value="1"/>
</dbReference>
<comment type="pathway">
    <text evidence="2">Protein modification; protein glycosylation.</text>
</comment>
<evidence type="ECO:0000256" key="2">
    <source>
        <dbReference type="ARBA" id="ARBA00004922"/>
    </source>
</evidence>
<comment type="caution">
    <text evidence="14">The sequence shown here is derived from an EMBL/GenBank/DDBJ whole genome shotgun (WGS) entry which is preliminary data.</text>
</comment>
<dbReference type="EMBL" id="MFBT01000012">
    <property type="protein sequence ID" value="OGD99669.1"/>
    <property type="molecule type" value="Genomic_DNA"/>
</dbReference>
<dbReference type="AlphaFoldDB" id="A0A1F5H6I3"/>
<evidence type="ECO:0000256" key="12">
    <source>
        <dbReference type="ARBA" id="ARBA00045097"/>
    </source>
</evidence>
<gene>
    <name evidence="14" type="ORF">A3B54_03200</name>
</gene>
<evidence type="ECO:0000256" key="7">
    <source>
        <dbReference type="ARBA" id="ARBA00022692"/>
    </source>
</evidence>
<evidence type="ECO:0000256" key="5">
    <source>
        <dbReference type="ARBA" id="ARBA00022676"/>
    </source>
</evidence>
<keyword evidence="11" id="KW-0472">Membrane</keyword>
<evidence type="ECO:0000259" key="13">
    <source>
        <dbReference type="Pfam" id="PF00535"/>
    </source>
</evidence>
<dbReference type="Gene3D" id="3.90.550.10">
    <property type="entry name" value="Spore Coat Polysaccharide Biosynthesis Protein SpsA, Chain A"/>
    <property type="match status" value="1"/>
</dbReference>
<sequence length="241" mass="28096">MTNIKLSVVIPAYNEEKRFQKGFNHYWSYLKKQKYPWELILVNDGSKDKTLMLMQEIAKNSPNVKIITYSQNRGKGYAIVQGIKAAKGKYILFTDIDHSVPIATIESFYKYFEKGFRAIIGSRRVKGARILIHQHPVREFLGRGFTFLVRFFVDRRIHDATCGFKAFENAVAKKIFTKITIYDWAFDAEILFLCRKLKINLAQAPVHWSDVRGTRVSLRKDILRSFVGLLKIRFKDLTGKY</sequence>
<comment type="catalytic activity">
    <reaction evidence="12">
        <text>a di-trans,poly-cis-dolichyl phosphate + UDP-alpha-D-glucose = a di-trans,poly-cis-dolichyl beta-D-glucosyl phosphate + UDP</text>
        <dbReference type="Rhea" id="RHEA:15401"/>
        <dbReference type="Rhea" id="RHEA-COMP:19498"/>
        <dbReference type="Rhea" id="RHEA-COMP:19502"/>
        <dbReference type="ChEBI" id="CHEBI:57525"/>
        <dbReference type="ChEBI" id="CHEBI:57683"/>
        <dbReference type="ChEBI" id="CHEBI:58223"/>
        <dbReference type="ChEBI" id="CHEBI:58885"/>
        <dbReference type="EC" id="2.4.1.117"/>
    </reaction>
    <physiologicalReaction direction="left-to-right" evidence="12">
        <dbReference type="Rhea" id="RHEA:15402"/>
    </physiologicalReaction>
</comment>
<evidence type="ECO:0000256" key="1">
    <source>
        <dbReference type="ARBA" id="ARBA00004389"/>
    </source>
</evidence>
<dbReference type="GO" id="GO:0006487">
    <property type="term" value="P:protein N-linked glycosylation"/>
    <property type="evidence" value="ECO:0007669"/>
    <property type="project" value="TreeGrafter"/>
</dbReference>
<evidence type="ECO:0000256" key="10">
    <source>
        <dbReference type="ARBA" id="ARBA00022989"/>
    </source>
</evidence>
<evidence type="ECO:0000256" key="6">
    <source>
        <dbReference type="ARBA" id="ARBA00022679"/>
    </source>
</evidence>
<keyword evidence="7" id="KW-0812">Transmembrane</keyword>
<evidence type="ECO:0000256" key="8">
    <source>
        <dbReference type="ARBA" id="ARBA00022824"/>
    </source>
</evidence>
<comment type="similarity">
    <text evidence="3">Belongs to the glycosyltransferase 2 family.</text>
</comment>
<dbReference type="CDD" id="cd04188">
    <property type="entry name" value="DPG_synthase"/>
    <property type="match status" value="1"/>
</dbReference>
<evidence type="ECO:0000256" key="11">
    <source>
        <dbReference type="ARBA" id="ARBA00023136"/>
    </source>
</evidence>
<dbReference type="SUPFAM" id="SSF53448">
    <property type="entry name" value="Nucleotide-diphospho-sugar transferases"/>
    <property type="match status" value="1"/>
</dbReference>
<evidence type="ECO:0000313" key="14">
    <source>
        <dbReference type="EMBL" id="OGD99669.1"/>
    </source>
</evidence>